<reference evidence="1" key="1">
    <citation type="journal article" date="2021" name="Mol. Ecol. Resour.">
        <title>Phylogenomic analyses of the genus Drosophila reveals genomic signals of climate adaptation.</title>
        <authorList>
            <person name="Li F."/>
            <person name="Rane R.V."/>
            <person name="Luria V."/>
            <person name="Xiong Z."/>
            <person name="Chen J."/>
            <person name="Li Z."/>
            <person name="Catullo R.A."/>
            <person name="Griffin P.C."/>
            <person name="Schiffer M."/>
            <person name="Pearce S."/>
            <person name="Lee S.F."/>
            <person name="McElroy K."/>
            <person name="Stocker A."/>
            <person name="Shirriffs J."/>
            <person name="Cockerell F."/>
            <person name="Coppin C."/>
            <person name="Sgro C.M."/>
            <person name="Karger A."/>
            <person name="Cain J.W."/>
            <person name="Weber J.A."/>
            <person name="Santpere G."/>
            <person name="Kirschner M.W."/>
            <person name="Hoffmann A.A."/>
            <person name="Oakeshott J.G."/>
            <person name="Zhang G."/>
        </authorList>
    </citation>
    <scope>NUCLEOTIDE SEQUENCE</scope>
    <source>
        <strain evidence="1">BGI-SZ-2011g</strain>
    </source>
</reference>
<keyword evidence="2" id="KW-1185">Reference proteome</keyword>
<sequence>MMQFNKSLQVFQRLRRVYVAAARIPIPIRAFSERDDDGHSSASPPHCKQSAVAQLAGSGEGEVADTRLEAPEPVLRTVDLEHVRSRINELDQRKLRHKEYAQILNELITKPSSYTLEQRLPFKQPEANTNLRHSLRTCTSVEEVLQLTSNLEQLAHELVKIAWELNAEKRKNEAMLESLLQLEQKMMDKNHNN</sequence>
<dbReference type="Proteomes" id="UP001200034">
    <property type="component" value="Unassembled WGS sequence"/>
</dbReference>
<proteinExistence type="predicted"/>
<accession>A0AAD4PS99</accession>
<name>A0AAD4PS99_9MUSC</name>
<comment type="caution">
    <text evidence="1">The sequence shown here is derived from an EMBL/GenBank/DDBJ whole genome shotgun (WGS) entry which is preliminary data.</text>
</comment>
<protein>
    <submittedName>
        <fullName evidence="1">Uncharacterized protein</fullName>
    </submittedName>
</protein>
<organism evidence="1 2">
    <name type="scientific">Drosophila rubida</name>
    <dbReference type="NCBI Taxonomy" id="30044"/>
    <lineage>
        <taxon>Eukaryota</taxon>
        <taxon>Metazoa</taxon>
        <taxon>Ecdysozoa</taxon>
        <taxon>Arthropoda</taxon>
        <taxon>Hexapoda</taxon>
        <taxon>Insecta</taxon>
        <taxon>Pterygota</taxon>
        <taxon>Neoptera</taxon>
        <taxon>Endopterygota</taxon>
        <taxon>Diptera</taxon>
        <taxon>Brachycera</taxon>
        <taxon>Muscomorpha</taxon>
        <taxon>Ephydroidea</taxon>
        <taxon>Drosophilidae</taxon>
        <taxon>Drosophila</taxon>
    </lineage>
</organism>
<evidence type="ECO:0000313" key="1">
    <source>
        <dbReference type="EMBL" id="KAH8387928.1"/>
    </source>
</evidence>
<gene>
    <name evidence="1" type="ORF">KR093_010368</name>
</gene>
<dbReference type="EMBL" id="JAJJHW010000095">
    <property type="protein sequence ID" value="KAH8387928.1"/>
    <property type="molecule type" value="Genomic_DNA"/>
</dbReference>
<dbReference type="AlphaFoldDB" id="A0AAD4PS99"/>
<evidence type="ECO:0000313" key="2">
    <source>
        <dbReference type="Proteomes" id="UP001200034"/>
    </source>
</evidence>